<dbReference type="OrthoDB" id="3482539at2"/>
<dbReference type="AlphaFoldDB" id="A0A1X1YHF4"/>
<proteinExistence type="predicted"/>
<keyword evidence="1" id="KW-1133">Transmembrane helix</keyword>
<evidence type="ECO:0000256" key="1">
    <source>
        <dbReference type="SAM" id="Phobius"/>
    </source>
</evidence>
<sequence length="116" mass="12411">MADAEKKKVAIGKPALVGLLLAIGAGSALIALSVVTGLRPADDVDGRSFVNAEWVDEDDYLGLAEQEALDKAKRENKPVRVVERDGKHLPVTMDLIPGRLNFSVKDGAVYKVDIEG</sequence>
<dbReference type="RefSeq" id="WP_085265169.1">
    <property type="nucleotide sequence ID" value="NZ_LQPG01000022.1"/>
</dbReference>
<evidence type="ECO:0000313" key="2">
    <source>
        <dbReference type="EMBL" id="ORW10539.1"/>
    </source>
</evidence>
<evidence type="ECO:0000313" key="3">
    <source>
        <dbReference type="Proteomes" id="UP000193866"/>
    </source>
</evidence>
<organism evidence="2 3">
    <name type="scientific">Mycolicibacter longobardus</name>
    <dbReference type="NCBI Taxonomy" id="1108812"/>
    <lineage>
        <taxon>Bacteria</taxon>
        <taxon>Bacillati</taxon>
        <taxon>Actinomycetota</taxon>
        <taxon>Actinomycetes</taxon>
        <taxon>Mycobacteriales</taxon>
        <taxon>Mycobacteriaceae</taxon>
        <taxon>Mycolicibacter</taxon>
    </lineage>
</organism>
<comment type="caution">
    <text evidence="2">The sequence shown here is derived from an EMBL/GenBank/DDBJ whole genome shotgun (WGS) entry which is preliminary data.</text>
</comment>
<keyword evidence="1" id="KW-0812">Transmembrane</keyword>
<feature type="transmembrane region" description="Helical" evidence="1">
    <location>
        <begin position="15"/>
        <end position="38"/>
    </location>
</feature>
<dbReference type="Proteomes" id="UP000193866">
    <property type="component" value="Unassembled WGS sequence"/>
</dbReference>
<keyword evidence="3" id="KW-1185">Reference proteome</keyword>
<accession>A0A1X1YHF4</accession>
<protein>
    <submittedName>
        <fullName evidence="2">Uncharacterized protein</fullName>
    </submittedName>
</protein>
<dbReference type="EMBL" id="LQPG01000022">
    <property type="protein sequence ID" value="ORW10539.1"/>
    <property type="molecule type" value="Genomic_DNA"/>
</dbReference>
<name>A0A1X1YHF4_9MYCO</name>
<dbReference type="STRING" id="1108812.AWC16_14350"/>
<keyword evidence="1" id="KW-0472">Membrane</keyword>
<gene>
    <name evidence="2" type="ORF">AWC16_14350</name>
</gene>
<reference evidence="2 3" key="1">
    <citation type="submission" date="2016-01" db="EMBL/GenBank/DDBJ databases">
        <title>The new phylogeny of the genus Mycobacterium.</title>
        <authorList>
            <person name="Tarcisio F."/>
            <person name="Conor M."/>
            <person name="Antonella G."/>
            <person name="Elisabetta G."/>
            <person name="Giulia F.S."/>
            <person name="Sara T."/>
            <person name="Anna F."/>
            <person name="Clotilde B."/>
            <person name="Roberto B."/>
            <person name="Veronica D.S."/>
            <person name="Fabio R."/>
            <person name="Monica P."/>
            <person name="Olivier J."/>
            <person name="Enrico T."/>
            <person name="Nicola S."/>
        </authorList>
    </citation>
    <scope>NUCLEOTIDE SEQUENCE [LARGE SCALE GENOMIC DNA]</scope>
    <source>
        <strain evidence="2 3">DSM 45394</strain>
    </source>
</reference>